<dbReference type="eggNOG" id="KOG4330">
    <property type="taxonomic scope" value="Eukaryota"/>
</dbReference>
<reference evidence="17 18" key="1">
    <citation type="submission" date="2013-11" db="EMBL/GenBank/DDBJ databases">
        <title>The Damaraland mole rat (Fukomys damarensis) genome and evolution of African mole rats.</title>
        <authorList>
            <person name="Gladyshev V.N."/>
            <person name="Fang X."/>
        </authorList>
    </citation>
    <scope>NUCLEOTIDE SEQUENCE [LARGE SCALE GENOMIC DNA]</scope>
    <source>
        <tissue evidence="17">Liver</tissue>
    </source>
</reference>
<keyword evidence="18" id="KW-1185">Reference proteome</keyword>
<dbReference type="STRING" id="885580.ENSFDAP00000009441"/>
<comment type="subcellular location">
    <subcellularLocation>
        <location evidence="4">Mitochondrion inner membrane</location>
        <topology evidence="4">Peripheral membrane protein</topology>
    </subcellularLocation>
    <subcellularLocation>
        <location evidence="3">Mitochondrion intermembrane space</location>
    </subcellularLocation>
    <subcellularLocation>
        <location evidence="2">Nucleus</location>
    </subcellularLocation>
</comment>
<dbReference type="CDD" id="cd24141">
    <property type="entry name" value="NDUFS5-like"/>
    <property type="match status" value="1"/>
</dbReference>
<evidence type="ECO:0000256" key="9">
    <source>
        <dbReference type="ARBA" id="ARBA00022792"/>
    </source>
</evidence>
<gene>
    <name evidence="17" type="ORF">H920_06066</name>
</gene>
<keyword evidence="14" id="KW-0539">Nucleus</keyword>
<evidence type="ECO:0000256" key="10">
    <source>
        <dbReference type="ARBA" id="ARBA00022982"/>
    </source>
</evidence>
<dbReference type="GO" id="GO:0005634">
    <property type="term" value="C:nucleus"/>
    <property type="evidence" value="ECO:0007669"/>
    <property type="project" value="UniProtKB-SubCell"/>
</dbReference>
<protein>
    <submittedName>
        <fullName evidence="17">Akirin-1</fullName>
    </submittedName>
</protein>
<evidence type="ECO:0000313" key="18">
    <source>
        <dbReference type="Proteomes" id="UP000028990"/>
    </source>
</evidence>
<name>A0A091DQF3_FUKDA</name>
<evidence type="ECO:0000256" key="3">
    <source>
        <dbReference type="ARBA" id="ARBA00004569"/>
    </source>
</evidence>
<keyword evidence="8" id="KW-0679">Respiratory chain</keyword>
<feature type="disulfide bond" evidence="15">
    <location>
        <begin position="252"/>
        <end position="285"/>
    </location>
</feature>
<keyword evidence="7" id="KW-0813">Transport</keyword>
<dbReference type="GO" id="GO:0005758">
    <property type="term" value="C:mitochondrial intermembrane space"/>
    <property type="evidence" value="ECO:0007669"/>
    <property type="project" value="UniProtKB-SubCell"/>
</dbReference>
<proteinExistence type="inferred from homology"/>
<feature type="compositionally biased region" description="Low complexity" evidence="16">
    <location>
        <begin position="50"/>
        <end position="60"/>
    </location>
</feature>
<feature type="region of interest" description="Disordered" evidence="16">
    <location>
        <begin position="17"/>
        <end position="71"/>
    </location>
</feature>
<evidence type="ECO:0000256" key="16">
    <source>
        <dbReference type="SAM" id="MobiDB-lite"/>
    </source>
</evidence>
<dbReference type="GO" id="GO:0003712">
    <property type="term" value="F:transcription coregulator activity"/>
    <property type="evidence" value="ECO:0007669"/>
    <property type="project" value="TreeGrafter"/>
</dbReference>
<evidence type="ECO:0000256" key="6">
    <source>
        <dbReference type="ARBA" id="ARBA00007372"/>
    </source>
</evidence>
<keyword evidence="9" id="KW-0999">Mitochondrion inner membrane</keyword>
<dbReference type="GO" id="GO:0045663">
    <property type="term" value="P:positive regulation of myoblast differentiation"/>
    <property type="evidence" value="ECO:0007669"/>
    <property type="project" value="TreeGrafter"/>
</dbReference>
<evidence type="ECO:0000256" key="7">
    <source>
        <dbReference type="ARBA" id="ARBA00022448"/>
    </source>
</evidence>
<dbReference type="CDD" id="cd22243">
    <property type="entry name" value="akirin-1"/>
    <property type="match status" value="1"/>
</dbReference>
<keyword evidence="12" id="KW-0472">Membrane</keyword>
<feature type="region of interest" description="Disordered" evidence="16">
    <location>
        <begin position="103"/>
        <end position="128"/>
    </location>
</feature>
<dbReference type="PANTHER" id="PTHR13293:SF9">
    <property type="entry name" value="AKIRIN-1"/>
    <property type="match status" value="1"/>
</dbReference>
<evidence type="ECO:0000256" key="13">
    <source>
        <dbReference type="ARBA" id="ARBA00023157"/>
    </source>
</evidence>
<dbReference type="GO" id="GO:0014839">
    <property type="term" value="P:myoblast migration involved in skeletal muscle regeneration"/>
    <property type="evidence" value="ECO:0007669"/>
    <property type="project" value="TreeGrafter"/>
</dbReference>
<dbReference type="PANTHER" id="PTHR13293">
    <property type="entry name" value="AKIRIN-RELATED"/>
    <property type="match status" value="1"/>
</dbReference>
<feature type="compositionally biased region" description="Polar residues" evidence="16">
    <location>
        <begin position="103"/>
        <end position="122"/>
    </location>
</feature>
<organism evidence="17 18">
    <name type="scientific">Fukomys damarensis</name>
    <name type="common">Damaraland mole rat</name>
    <name type="synonym">Cryptomys damarensis</name>
    <dbReference type="NCBI Taxonomy" id="885580"/>
    <lineage>
        <taxon>Eukaryota</taxon>
        <taxon>Metazoa</taxon>
        <taxon>Chordata</taxon>
        <taxon>Craniata</taxon>
        <taxon>Vertebrata</taxon>
        <taxon>Euteleostomi</taxon>
        <taxon>Mammalia</taxon>
        <taxon>Eutheria</taxon>
        <taxon>Euarchontoglires</taxon>
        <taxon>Glires</taxon>
        <taxon>Rodentia</taxon>
        <taxon>Hystricomorpha</taxon>
        <taxon>Bathyergidae</taxon>
        <taxon>Fukomys</taxon>
    </lineage>
</organism>
<sequence length="325" mass="36895">MACGATLKRPMEFEAALLSPGSPKRRRCAPLPGPTPGLRPPDAEPPPPLQTQTPQPILQQPAPPGSERRLPTPEQIFQNIKQEYSRFQRWRHLEVVLNQSEACTSESQPHSSALTAPSSPGSSWMKKDQPSFTLRQVGIICERLLKDYEDKIREEYEQILNTKLAEQYESFVKFTHDQIMGRYGTRPTSCPNSSVSAFLGPFTYVAIVPDAWSLPLSPVMPFFDVQKRLGISLDRHMTIQSSEQPYKIASRCHAFEKEWLECAHGIGATRAEKECKIEYEDLVECLLRQKTIRRMSMIKQQRAKLIKEGTYTPPPHHLGKEESTP</sequence>
<comment type="function">
    <text evidence="1">Accessory subunit of the mitochondrial membrane respiratory chain NADH dehydrogenase (Complex I), that is believed not to be involved in catalysis. Complex I functions in the transfer of electrons from NADH to the respiratory chain. The immediate electron acceptor for the enzyme is believed to be ubiquinone.</text>
</comment>
<evidence type="ECO:0000256" key="4">
    <source>
        <dbReference type="ARBA" id="ARBA00004637"/>
    </source>
</evidence>
<dbReference type="GO" id="GO:0010592">
    <property type="term" value="P:positive regulation of lamellipodium assembly"/>
    <property type="evidence" value="ECO:0007669"/>
    <property type="project" value="TreeGrafter"/>
</dbReference>
<dbReference type="InterPro" id="IPR019342">
    <property type="entry name" value="NADH_UbQ_OxRdtase_FeS-su5"/>
</dbReference>
<accession>A0A091DQF3</accession>
<keyword evidence="13 15" id="KW-1015">Disulfide bond</keyword>
<evidence type="ECO:0000256" key="1">
    <source>
        <dbReference type="ARBA" id="ARBA00003195"/>
    </source>
</evidence>
<dbReference type="EMBL" id="KN122157">
    <property type="protein sequence ID" value="KFO32505.1"/>
    <property type="molecule type" value="Genomic_DNA"/>
</dbReference>
<keyword evidence="11" id="KW-0496">Mitochondrion</keyword>
<dbReference type="GO" id="GO:0000785">
    <property type="term" value="C:chromatin"/>
    <property type="evidence" value="ECO:0007669"/>
    <property type="project" value="TreeGrafter"/>
</dbReference>
<evidence type="ECO:0000256" key="5">
    <source>
        <dbReference type="ARBA" id="ARBA00005625"/>
    </source>
</evidence>
<feature type="compositionally biased region" description="Pro residues" evidence="16">
    <location>
        <begin position="31"/>
        <end position="49"/>
    </location>
</feature>
<evidence type="ECO:0000256" key="2">
    <source>
        <dbReference type="ARBA" id="ARBA00004123"/>
    </source>
</evidence>
<dbReference type="GO" id="GO:0045944">
    <property type="term" value="P:positive regulation of transcription by RNA polymerase II"/>
    <property type="evidence" value="ECO:0007669"/>
    <property type="project" value="TreeGrafter"/>
</dbReference>
<evidence type="ECO:0000256" key="14">
    <source>
        <dbReference type="ARBA" id="ARBA00023242"/>
    </source>
</evidence>
<keyword evidence="10" id="KW-0249">Electron transport</keyword>
<dbReference type="Pfam" id="PF10200">
    <property type="entry name" value="Ndufs5"/>
    <property type="match status" value="1"/>
</dbReference>
<dbReference type="PROSITE" id="PS51808">
    <property type="entry name" value="CHCH"/>
    <property type="match status" value="1"/>
</dbReference>
<evidence type="ECO:0000256" key="11">
    <source>
        <dbReference type="ARBA" id="ARBA00023128"/>
    </source>
</evidence>
<dbReference type="AlphaFoldDB" id="A0A091DQF3"/>
<evidence type="ECO:0000256" key="15">
    <source>
        <dbReference type="PIRSR" id="PIRSR619342-50"/>
    </source>
</evidence>
<evidence type="ECO:0000256" key="12">
    <source>
        <dbReference type="ARBA" id="ARBA00023136"/>
    </source>
</evidence>
<evidence type="ECO:0000256" key="8">
    <source>
        <dbReference type="ARBA" id="ARBA00022660"/>
    </source>
</evidence>
<dbReference type="Proteomes" id="UP000028990">
    <property type="component" value="Unassembled WGS sequence"/>
</dbReference>
<dbReference type="GO" id="GO:0010759">
    <property type="term" value="P:positive regulation of macrophage chemotaxis"/>
    <property type="evidence" value="ECO:0007669"/>
    <property type="project" value="TreeGrafter"/>
</dbReference>
<dbReference type="InterPro" id="IPR024132">
    <property type="entry name" value="Akirin"/>
</dbReference>
<feature type="disulfide bond" evidence="15">
    <location>
        <begin position="262"/>
        <end position="275"/>
    </location>
</feature>
<dbReference type="GO" id="GO:0005743">
    <property type="term" value="C:mitochondrial inner membrane"/>
    <property type="evidence" value="ECO:0007669"/>
    <property type="project" value="UniProtKB-SubCell"/>
</dbReference>
<comment type="similarity">
    <text evidence="6">Belongs to the complex I NDUFS5 subunit family.</text>
</comment>
<evidence type="ECO:0000313" key="17">
    <source>
        <dbReference type="EMBL" id="KFO32505.1"/>
    </source>
</evidence>
<dbReference type="GO" id="GO:1902723">
    <property type="term" value="P:negative regulation of skeletal muscle satellite cell proliferation"/>
    <property type="evidence" value="ECO:0007669"/>
    <property type="project" value="TreeGrafter"/>
</dbReference>
<comment type="similarity">
    <text evidence="5">Belongs to the akirin family.</text>
</comment>